<dbReference type="AlphaFoldDB" id="A0A9Q8LGN6"/>
<keyword evidence="1" id="KW-0175">Coiled coil</keyword>
<evidence type="ECO:0000313" key="3">
    <source>
        <dbReference type="EMBL" id="UJO17052.1"/>
    </source>
</evidence>
<feature type="compositionally biased region" description="Polar residues" evidence="2">
    <location>
        <begin position="231"/>
        <end position="245"/>
    </location>
</feature>
<dbReference type="RefSeq" id="XP_047761418.1">
    <property type="nucleotide sequence ID" value="XM_047904014.1"/>
</dbReference>
<accession>A0A9Q8LGN6</accession>
<sequence length="832" mass="91138">MATNMDHNNQLLCRNAVLQAELRLVKQQLDQAHRSTNYLLERMSLSGTPRTNVTLEQLEKAHEQVLRENAHLKSLLTITCGSPTPSSRRIGSRTAYGVRRTLRSGRDHSQSFSYHRATDSAVSESGNLLDLEDDFTPSPTATPTYTTTKADPTPPLESSEDEDHRSRIPEMVGRPIRHKKIANTSTGLGITGTTSFDSSAREPAGSHASGTAGSTPAGSKSGFILTDSDGNETFFQTPSPTSSNPLRGPRASRGESNGPAHFAFWERQSLMGAAIFIEDKDEAEIVEYWEEYGKQHPRHSAEEWKNYYHETIRPAYLAKQSPKMTEDEKEQEAPTAEAVQKQDDEPKLLAETSFTSGTTKPDEILFDDDEEAAQTAESSFNSTTTASGGVALVEVGNVALDAADQSGVVHSGSESIVSAQESESTIRAPTTFAAAFNPLALSVHADPAAFTNQTRTSSPEHEPLASDVPIQATQSTEDKPRTPWSFGPAYNASLEEAKAFSTTATRGGQRSRPRRQTPEDDYVVAPPTPAFGVAAQDDRGEAPARRDSPPKVTRYNYSRTYYPMHEQNLFYKPRLEDPNAYRTVLITGVPPTITLAQVLDKVRGGKIFSSAYHDTANFRTAPPIDTNTVSIIFISGREASKFVKHTQHHPILFTTSSLDPPTQAEVLLLKTPTRSISTYFLRDAIPKGLTRIMYLHNLTSNLKDPETIIGTLQQLNPDMPRPLRAGYVKDGIMVLEYASMAEADVAWDVVNKNPMEFPGIVKGSLGDPCAEALVWKKRGEAGEREKEGHGGDIAELSEGEADDECGGENEVGDENAEMVYVDREEDAKMMEG</sequence>
<dbReference type="Proteomes" id="UP000756132">
    <property type="component" value="Chromosome 4"/>
</dbReference>
<feature type="region of interest" description="Disordered" evidence="2">
    <location>
        <begin position="451"/>
        <end position="488"/>
    </location>
</feature>
<dbReference type="OMA" id="MACYLED"/>
<feature type="compositionally biased region" description="Basic and acidic residues" evidence="2">
    <location>
        <begin position="536"/>
        <end position="549"/>
    </location>
</feature>
<feature type="compositionally biased region" description="Polar residues" evidence="2">
    <location>
        <begin position="208"/>
        <end position="218"/>
    </location>
</feature>
<name>A0A9Q8LGN6_PASFU</name>
<dbReference type="EMBL" id="CP090166">
    <property type="protein sequence ID" value="UJO17052.1"/>
    <property type="molecule type" value="Genomic_DNA"/>
</dbReference>
<feature type="compositionally biased region" description="Basic and acidic residues" evidence="2">
    <location>
        <begin position="781"/>
        <end position="792"/>
    </location>
</feature>
<proteinExistence type="predicted"/>
<feature type="region of interest" description="Disordered" evidence="2">
    <location>
        <begin position="500"/>
        <end position="554"/>
    </location>
</feature>
<feature type="region of interest" description="Disordered" evidence="2">
    <location>
        <begin position="321"/>
        <end position="365"/>
    </location>
</feature>
<protein>
    <submittedName>
        <fullName evidence="3">Uncharacterized protein</fullName>
    </submittedName>
</protein>
<evidence type="ECO:0000313" key="4">
    <source>
        <dbReference type="Proteomes" id="UP000756132"/>
    </source>
</evidence>
<feature type="compositionally biased region" description="Low complexity" evidence="2">
    <location>
        <begin position="184"/>
        <end position="195"/>
    </location>
</feature>
<dbReference type="GeneID" id="71984744"/>
<reference evidence="3" key="1">
    <citation type="submission" date="2021-12" db="EMBL/GenBank/DDBJ databases">
        <authorList>
            <person name="Zaccaron A."/>
            <person name="Stergiopoulos I."/>
        </authorList>
    </citation>
    <scope>NUCLEOTIDE SEQUENCE</scope>
    <source>
        <strain evidence="3">Race5_Kim</strain>
    </source>
</reference>
<reference evidence="3" key="2">
    <citation type="journal article" date="2022" name="Microb. Genom.">
        <title>A chromosome-scale genome assembly of the tomato pathogen Cladosporium fulvum reveals a compartmentalized genome architecture and the presence of a dispensable chromosome.</title>
        <authorList>
            <person name="Zaccaron A.Z."/>
            <person name="Chen L.H."/>
            <person name="Samaras A."/>
            <person name="Stergiopoulos I."/>
        </authorList>
    </citation>
    <scope>NUCLEOTIDE SEQUENCE</scope>
    <source>
        <strain evidence="3">Race5_Kim</strain>
    </source>
</reference>
<evidence type="ECO:0000256" key="2">
    <source>
        <dbReference type="SAM" id="MobiDB-lite"/>
    </source>
</evidence>
<feature type="compositionally biased region" description="Acidic residues" evidence="2">
    <location>
        <begin position="795"/>
        <end position="816"/>
    </location>
</feature>
<feature type="region of interest" description="Disordered" evidence="2">
    <location>
        <begin position="103"/>
        <end position="258"/>
    </location>
</feature>
<organism evidence="3 4">
    <name type="scientific">Passalora fulva</name>
    <name type="common">Tomato leaf mold</name>
    <name type="synonym">Cladosporium fulvum</name>
    <dbReference type="NCBI Taxonomy" id="5499"/>
    <lineage>
        <taxon>Eukaryota</taxon>
        <taxon>Fungi</taxon>
        <taxon>Dikarya</taxon>
        <taxon>Ascomycota</taxon>
        <taxon>Pezizomycotina</taxon>
        <taxon>Dothideomycetes</taxon>
        <taxon>Dothideomycetidae</taxon>
        <taxon>Mycosphaerellales</taxon>
        <taxon>Mycosphaerellaceae</taxon>
        <taxon>Fulvia</taxon>
    </lineage>
</organism>
<dbReference type="KEGG" id="ffu:CLAFUR5_04866"/>
<evidence type="ECO:0000256" key="1">
    <source>
        <dbReference type="SAM" id="Coils"/>
    </source>
</evidence>
<feature type="region of interest" description="Disordered" evidence="2">
    <location>
        <begin position="781"/>
        <end position="832"/>
    </location>
</feature>
<feature type="compositionally biased region" description="Low complexity" evidence="2">
    <location>
        <begin position="136"/>
        <end position="151"/>
    </location>
</feature>
<feature type="coiled-coil region" evidence="1">
    <location>
        <begin position="8"/>
        <end position="75"/>
    </location>
</feature>
<dbReference type="OrthoDB" id="5244622at2759"/>
<feature type="compositionally biased region" description="Basic and acidic residues" evidence="2">
    <location>
        <begin position="820"/>
        <end position="832"/>
    </location>
</feature>
<keyword evidence="4" id="KW-1185">Reference proteome</keyword>
<gene>
    <name evidence="3" type="ORF">CLAFUR5_04866</name>
</gene>